<comment type="similarity">
    <text evidence="3 13">Belongs to the glycosyltransferase 31 family.</text>
</comment>
<dbReference type="InParanoid" id="A0A667ZQS2"/>
<evidence type="ECO:0000313" key="15">
    <source>
        <dbReference type="Proteomes" id="UP000472263"/>
    </source>
</evidence>
<evidence type="ECO:0000256" key="1">
    <source>
        <dbReference type="ARBA" id="ARBA00004323"/>
    </source>
</evidence>
<reference evidence="14" key="2">
    <citation type="submission" date="2025-08" db="UniProtKB">
        <authorList>
            <consortium name="Ensembl"/>
        </authorList>
    </citation>
    <scope>IDENTIFICATION</scope>
</reference>
<organism evidence="14 15">
    <name type="scientific">Myripristis murdjan</name>
    <name type="common">pinecone soldierfish</name>
    <dbReference type="NCBI Taxonomy" id="586833"/>
    <lineage>
        <taxon>Eukaryota</taxon>
        <taxon>Metazoa</taxon>
        <taxon>Chordata</taxon>
        <taxon>Craniata</taxon>
        <taxon>Vertebrata</taxon>
        <taxon>Euteleostomi</taxon>
        <taxon>Actinopterygii</taxon>
        <taxon>Neopterygii</taxon>
        <taxon>Teleostei</taxon>
        <taxon>Neoteleostei</taxon>
        <taxon>Acanthomorphata</taxon>
        <taxon>Holocentriformes</taxon>
        <taxon>Holocentridae</taxon>
        <taxon>Myripristis</taxon>
    </lineage>
</organism>
<proteinExistence type="inferred from homology"/>
<dbReference type="PANTHER" id="PTHR11214:SF115">
    <property type="entry name" value="HEXOSYLTRANSFERASE"/>
    <property type="match status" value="1"/>
</dbReference>
<sequence>MLSAVRLHTSLRVFTSCTTPAHRGLMGKWKTHLSHIFICILITMAVFLICFSSNWNWAWWNTLDHNAGPKEHNRSSPGQQAPRTPWKDSWLYYVAYPGDYKFVMDDTDVCKVEAPFLVLMVPVAPADVAARDAIRKTWGNETLVQGKLVQTLFLLGVPGGADAQQQQQNLKQENLLHHDLIQSNFQDSYRNLTIKTMVMLEWLTAHCLSASYVMKIDSDMLLNVQNLVNLLLDPNTPKQNYMTGLVWWHSPVLRNPEDKFYMPKEVFDKPEYPPYPLGMSYVMSRDLPGKILGVSPQIKPIFIEDAYLGMCLKHLGISPTDPPEKSMFIVNPKHSLNRCSLSKVIAVTTENIPQMMSYWEMIREPGAAC</sequence>
<dbReference type="Pfam" id="PF01762">
    <property type="entry name" value="Galactosyl_T"/>
    <property type="match status" value="1"/>
</dbReference>
<dbReference type="Ensembl" id="ENSMMDT00005044021.1">
    <property type="protein sequence ID" value="ENSMMDP00005043152.1"/>
    <property type="gene ID" value="ENSMMDG00005019850.1"/>
</dbReference>
<dbReference type="Proteomes" id="UP000472263">
    <property type="component" value="Chromosome 1"/>
</dbReference>
<evidence type="ECO:0000256" key="8">
    <source>
        <dbReference type="ARBA" id="ARBA00022989"/>
    </source>
</evidence>
<evidence type="ECO:0000256" key="6">
    <source>
        <dbReference type="ARBA" id="ARBA00022692"/>
    </source>
</evidence>
<dbReference type="Gene3D" id="3.90.550.50">
    <property type="match status" value="1"/>
</dbReference>
<dbReference type="RefSeq" id="XP_029918057.1">
    <property type="nucleotide sequence ID" value="XM_030062197.1"/>
</dbReference>
<feature type="transmembrane region" description="Helical" evidence="13">
    <location>
        <begin position="36"/>
        <end position="60"/>
    </location>
</feature>
<dbReference type="AlphaFoldDB" id="A0A667ZQS2"/>
<reference evidence="14" key="1">
    <citation type="submission" date="2019-06" db="EMBL/GenBank/DDBJ databases">
        <authorList>
            <consortium name="Wellcome Sanger Institute Data Sharing"/>
        </authorList>
    </citation>
    <scope>NUCLEOTIDE SEQUENCE [LARGE SCALE GENOMIC DNA]</scope>
</reference>
<dbReference type="GO" id="GO:0006629">
    <property type="term" value="P:lipid metabolic process"/>
    <property type="evidence" value="ECO:0007669"/>
    <property type="project" value="UniProtKB-KW"/>
</dbReference>
<evidence type="ECO:0000256" key="2">
    <source>
        <dbReference type="ARBA" id="ARBA00004922"/>
    </source>
</evidence>
<dbReference type="GO" id="GO:0000139">
    <property type="term" value="C:Golgi membrane"/>
    <property type="evidence" value="ECO:0007669"/>
    <property type="project" value="UniProtKB-SubCell"/>
</dbReference>
<dbReference type="OrthoDB" id="5512589at2759"/>
<evidence type="ECO:0000256" key="3">
    <source>
        <dbReference type="ARBA" id="ARBA00008661"/>
    </source>
</evidence>
<dbReference type="GO" id="GO:0008499">
    <property type="term" value="F:N-acetyl-beta-D-glucosaminide beta-(1,3)-galactosyltransferase activity"/>
    <property type="evidence" value="ECO:0007669"/>
    <property type="project" value="TreeGrafter"/>
</dbReference>
<dbReference type="FunCoup" id="A0A667ZQS2">
    <property type="interactions" value="10"/>
</dbReference>
<dbReference type="EC" id="2.4.1.-" evidence="13"/>
<keyword evidence="11 13" id="KW-0472">Membrane</keyword>
<dbReference type="GO" id="GO:0006493">
    <property type="term" value="P:protein O-linked glycosylation"/>
    <property type="evidence" value="ECO:0007669"/>
    <property type="project" value="TreeGrafter"/>
</dbReference>
<evidence type="ECO:0000256" key="13">
    <source>
        <dbReference type="RuleBase" id="RU363063"/>
    </source>
</evidence>
<evidence type="ECO:0000256" key="9">
    <source>
        <dbReference type="ARBA" id="ARBA00023034"/>
    </source>
</evidence>
<evidence type="ECO:0000313" key="14">
    <source>
        <dbReference type="Ensembl" id="ENSMMDP00005043152.1"/>
    </source>
</evidence>
<keyword evidence="7 13" id="KW-0735">Signal-anchor</keyword>
<accession>A0A667ZQS2</accession>
<keyword evidence="8 13" id="KW-1133">Transmembrane helix</keyword>
<gene>
    <name evidence="14" type="primary">LOC115366646</name>
</gene>
<dbReference type="GeneID" id="115366646"/>
<keyword evidence="6 13" id="KW-0812">Transmembrane</keyword>
<evidence type="ECO:0000256" key="4">
    <source>
        <dbReference type="ARBA" id="ARBA00022676"/>
    </source>
</evidence>
<keyword evidence="9 13" id="KW-0333">Golgi apparatus</keyword>
<comment type="subcellular location">
    <subcellularLocation>
        <location evidence="1 13">Golgi apparatus membrane</location>
        <topology evidence="1 13">Single-pass type II membrane protein</topology>
    </subcellularLocation>
</comment>
<reference evidence="14" key="3">
    <citation type="submission" date="2025-09" db="UniProtKB">
        <authorList>
            <consortium name="Ensembl"/>
        </authorList>
    </citation>
    <scope>IDENTIFICATION</scope>
</reference>
<evidence type="ECO:0000256" key="10">
    <source>
        <dbReference type="ARBA" id="ARBA00023098"/>
    </source>
</evidence>
<evidence type="ECO:0000256" key="11">
    <source>
        <dbReference type="ARBA" id="ARBA00023136"/>
    </source>
</evidence>
<comment type="pathway">
    <text evidence="2">Protein modification; protein glycosylation.</text>
</comment>
<keyword evidence="4 13" id="KW-0328">Glycosyltransferase</keyword>
<name>A0A667ZQS2_9TELE</name>
<protein>
    <recommendedName>
        <fullName evidence="13">Hexosyltransferase</fullName>
        <ecNumber evidence="13">2.4.1.-</ecNumber>
    </recommendedName>
</protein>
<evidence type="ECO:0000256" key="12">
    <source>
        <dbReference type="ARBA" id="ARBA00023180"/>
    </source>
</evidence>
<keyword evidence="10" id="KW-0443">Lipid metabolism</keyword>
<keyword evidence="15" id="KW-1185">Reference proteome</keyword>
<keyword evidence="5" id="KW-0808">Transferase</keyword>
<evidence type="ECO:0000256" key="7">
    <source>
        <dbReference type="ARBA" id="ARBA00022968"/>
    </source>
</evidence>
<evidence type="ECO:0000256" key="5">
    <source>
        <dbReference type="ARBA" id="ARBA00022679"/>
    </source>
</evidence>
<dbReference type="GeneTree" id="ENSGT00940000163421"/>
<dbReference type="FunFam" id="3.90.550.50:FF:000001">
    <property type="entry name" value="Hexosyltransferase"/>
    <property type="match status" value="1"/>
</dbReference>
<dbReference type="InterPro" id="IPR002659">
    <property type="entry name" value="Glyco_trans_31"/>
</dbReference>
<keyword evidence="12" id="KW-0325">Glycoprotein</keyword>
<dbReference type="PANTHER" id="PTHR11214">
    <property type="entry name" value="BETA-1,3-N-ACETYLGLUCOSAMINYLTRANSFERASE"/>
    <property type="match status" value="1"/>
</dbReference>